<evidence type="ECO:0000259" key="2">
    <source>
        <dbReference type="Pfam" id="PF22483"/>
    </source>
</evidence>
<gene>
    <name evidence="3" type="ORF">GCM10009665_33570</name>
</gene>
<protein>
    <submittedName>
        <fullName evidence="3">DDE-type integrase/transposase/recombinase</fullName>
    </submittedName>
</protein>
<reference evidence="3 4" key="1">
    <citation type="journal article" date="2019" name="Int. J. Syst. Evol. Microbiol.">
        <title>The Global Catalogue of Microorganisms (GCM) 10K type strain sequencing project: providing services to taxonomists for standard genome sequencing and annotation.</title>
        <authorList>
            <consortium name="The Broad Institute Genomics Platform"/>
            <consortium name="The Broad Institute Genome Sequencing Center for Infectious Disease"/>
            <person name="Wu L."/>
            <person name="Ma J."/>
        </authorList>
    </citation>
    <scope>NUCLEOTIDE SEQUENCE [LARGE SCALE GENOMIC DNA]</scope>
    <source>
        <strain evidence="3 4">JCM 13004</strain>
    </source>
</reference>
<dbReference type="PANTHER" id="PTHR35004">
    <property type="entry name" value="TRANSPOSASE RV3428C-RELATED"/>
    <property type="match status" value="1"/>
</dbReference>
<sequence length="460" mass="50695">MLSMEEYEEACALRSQGWSVSAIGRHLGRDRKTVRSYLSGQRIAGTRAPAHNEYLRYASYCQQRLNDDPHLQATVLHAEIVRLGYSGGYSTFTRAVRGHLIRPRCQLCQDDFGYSAVGGHPATEDVRFDWLELPAAPAHWHCGGRAHVLLASLTRSGRWRGTLTESRELPQFVEAMDQAMRCLGGTGRRWVFDRLPPVCSARSGRLTAAFTDVARYYGTTIAIRAKDELNDLDEAHRSLTQHWWRTVPDSIDAQAAQASLDQFAQRAEERTLQGHAPRLLLTLPPRPFPARICTRRTVTSQGLVNFRGNHYAVPADLAGAVVEVRQRLDELHLSITTTGGAVIARHHLAPRGADLTVAGPCLIATVERKARPIRPARRRCPAGASPRPYSREALAEAAALCGQDARQGVTALVTTAPEPATHHHANGATGPCPAPATRDTGGCDKRARHLTARHRRRETS</sequence>
<accession>A0ABN1W879</accession>
<evidence type="ECO:0000313" key="4">
    <source>
        <dbReference type="Proteomes" id="UP001500037"/>
    </source>
</evidence>
<dbReference type="Gene3D" id="1.10.10.60">
    <property type="entry name" value="Homeodomain-like"/>
    <property type="match status" value="1"/>
</dbReference>
<feature type="domain" description="Transposase for insertion sequence element IS21-like C-terminal" evidence="2">
    <location>
        <begin position="283"/>
        <end position="348"/>
    </location>
</feature>
<feature type="compositionally biased region" description="Basic residues" evidence="1">
    <location>
        <begin position="446"/>
        <end position="460"/>
    </location>
</feature>
<name>A0ABN1W879_9ACTN</name>
<dbReference type="Proteomes" id="UP001500037">
    <property type="component" value="Unassembled WGS sequence"/>
</dbReference>
<evidence type="ECO:0000313" key="3">
    <source>
        <dbReference type="EMBL" id="GAA1239983.1"/>
    </source>
</evidence>
<dbReference type="InterPro" id="IPR054353">
    <property type="entry name" value="IstA-like_C"/>
</dbReference>
<evidence type="ECO:0000256" key="1">
    <source>
        <dbReference type="SAM" id="MobiDB-lite"/>
    </source>
</evidence>
<dbReference type="EMBL" id="BAAALF010000051">
    <property type="protein sequence ID" value="GAA1239983.1"/>
    <property type="molecule type" value="Genomic_DNA"/>
</dbReference>
<comment type="caution">
    <text evidence="3">The sequence shown here is derived from an EMBL/GenBank/DDBJ whole genome shotgun (WGS) entry which is preliminary data.</text>
</comment>
<organism evidence="3 4">
    <name type="scientific">Kitasatospora nipponensis</name>
    <dbReference type="NCBI Taxonomy" id="258049"/>
    <lineage>
        <taxon>Bacteria</taxon>
        <taxon>Bacillati</taxon>
        <taxon>Actinomycetota</taxon>
        <taxon>Actinomycetes</taxon>
        <taxon>Kitasatosporales</taxon>
        <taxon>Streptomycetaceae</taxon>
        <taxon>Kitasatospora</taxon>
    </lineage>
</organism>
<proteinExistence type="predicted"/>
<keyword evidence="4" id="KW-1185">Reference proteome</keyword>
<feature type="region of interest" description="Disordered" evidence="1">
    <location>
        <begin position="420"/>
        <end position="460"/>
    </location>
</feature>
<dbReference type="Pfam" id="PF22483">
    <property type="entry name" value="Mu-transpos_C_2"/>
    <property type="match status" value="1"/>
</dbReference>